<name>A0A3S5AQV3_9PLAT</name>
<sequence>MCGSAGTKPNIVVLSDTSAPRHVIRRLADRPTDRPTQPCAGTKCICFTLVQSALSVLTSVGVGLGEGESRRSRRGKLLTAALIRPAGLYFSTFLPRSLHVADSRAAPKPTFSFLFNRMTHESKLSRLAEYEEPEDEVDITIV</sequence>
<comment type="caution">
    <text evidence="1">The sequence shown here is derived from an EMBL/GenBank/DDBJ whole genome shotgun (WGS) entry which is preliminary data.</text>
</comment>
<evidence type="ECO:0000313" key="2">
    <source>
        <dbReference type="Proteomes" id="UP000784294"/>
    </source>
</evidence>
<organism evidence="1 2">
    <name type="scientific">Protopolystoma xenopodis</name>
    <dbReference type="NCBI Taxonomy" id="117903"/>
    <lineage>
        <taxon>Eukaryota</taxon>
        <taxon>Metazoa</taxon>
        <taxon>Spiralia</taxon>
        <taxon>Lophotrochozoa</taxon>
        <taxon>Platyhelminthes</taxon>
        <taxon>Monogenea</taxon>
        <taxon>Polyopisthocotylea</taxon>
        <taxon>Polystomatidea</taxon>
        <taxon>Polystomatidae</taxon>
        <taxon>Protopolystoma</taxon>
    </lineage>
</organism>
<dbReference type="AlphaFoldDB" id="A0A3S5AQV3"/>
<evidence type="ECO:0000313" key="1">
    <source>
        <dbReference type="EMBL" id="VEL22816.1"/>
    </source>
</evidence>
<keyword evidence="2" id="KW-1185">Reference proteome</keyword>
<reference evidence="1" key="1">
    <citation type="submission" date="2018-11" db="EMBL/GenBank/DDBJ databases">
        <authorList>
            <consortium name="Pathogen Informatics"/>
        </authorList>
    </citation>
    <scope>NUCLEOTIDE SEQUENCE</scope>
</reference>
<dbReference type="EMBL" id="CAAALY010058547">
    <property type="protein sequence ID" value="VEL22816.1"/>
    <property type="molecule type" value="Genomic_DNA"/>
</dbReference>
<gene>
    <name evidence="1" type="ORF">PXEA_LOCUS16256</name>
</gene>
<accession>A0A3S5AQV3</accession>
<proteinExistence type="predicted"/>
<protein>
    <submittedName>
        <fullName evidence="1">Uncharacterized protein</fullName>
    </submittedName>
</protein>
<dbReference type="Proteomes" id="UP000784294">
    <property type="component" value="Unassembled WGS sequence"/>
</dbReference>